<feature type="region of interest" description="Disordered" evidence="1">
    <location>
        <begin position="21"/>
        <end position="42"/>
    </location>
</feature>
<evidence type="ECO:0000313" key="3">
    <source>
        <dbReference type="Proteomes" id="UP001153269"/>
    </source>
</evidence>
<dbReference type="EMBL" id="CADEAL010000053">
    <property type="protein sequence ID" value="CAB1413422.1"/>
    <property type="molecule type" value="Genomic_DNA"/>
</dbReference>
<name>A0A9N7THZ2_PLEPL</name>
<evidence type="ECO:0000313" key="2">
    <source>
        <dbReference type="EMBL" id="CAB1413422.1"/>
    </source>
</evidence>
<comment type="caution">
    <text evidence="2">The sequence shown here is derived from an EMBL/GenBank/DDBJ whole genome shotgun (WGS) entry which is preliminary data.</text>
</comment>
<dbReference type="Proteomes" id="UP001153269">
    <property type="component" value="Unassembled WGS sequence"/>
</dbReference>
<reference evidence="2" key="1">
    <citation type="submission" date="2020-03" db="EMBL/GenBank/DDBJ databases">
        <authorList>
            <person name="Weist P."/>
        </authorList>
    </citation>
    <scope>NUCLEOTIDE SEQUENCE</scope>
</reference>
<dbReference type="AlphaFoldDB" id="A0A9N7THZ2"/>
<sequence>MSERCQLNGFSLLPLRLLTRQEPNGQISQTSPASRSGSPEPEMFCLELNGSDCLSLPREIKQDRVANKSSFLSTSPCGRDLKWLRGVTSSSAGFTSVEKRDRC</sequence>
<evidence type="ECO:0000256" key="1">
    <source>
        <dbReference type="SAM" id="MobiDB-lite"/>
    </source>
</evidence>
<organism evidence="2 3">
    <name type="scientific">Pleuronectes platessa</name>
    <name type="common">European plaice</name>
    <dbReference type="NCBI Taxonomy" id="8262"/>
    <lineage>
        <taxon>Eukaryota</taxon>
        <taxon>Metazoa</taxon>
        <taxon>Chordata</taxon>
        <taxon>Craniata</taxon>
        <taxon>Vertebrata</taxon>
        <taxon>Euteleostomi</taxon>
        <taxon>Actinopterygii</taxon>
        <taxon>Neopterygii</taxon>
        <taxon>Teleostei</taxon>
        <taxon>Neoteleostei</taxon>
        <taxon>Acanthomorphata</taxon>
        <taxon>Carangaria</taxon>
        <taxon>Pleuronectiformes</taxon>
        <taxon>Pleuronectoidei</taxon>
        <taxon>Pleuronectidae</taxon>
        <taxon>Pleuronectes</taxon>
    </lineage>
</organism>
<keyword evidence="3" id="KW-1185">Reference proteome</keyword>
<feature type="compositionally biased region" description="Polar residues" evidence="1">
    <location>
        <begin position="21"/>
        <end position="37"/>
    </location>
</feature>
<proteinExistence type="predicted"/>
<protein>
    <submittedName>
        <fullName evidence="2">Uncharacterized protein</fullName>
    </submittedName>
</protein>
<accession>A0A9N7THZ2</accession>
<gene>
    <name evidence="2" type="ORF">PLEPLA_LOCUS1122</name>
</gene>